<keyword evidence="1" id="KW-1133">Transmembrane helix</keyword>
<dbReference type="PROSITE" id="PS51704">
    <property type="entry name" value="GP_PDE"/>
    <property type="match status" value="1"/>
</dbReference>
<accession>A0ABR7N680</accession>
<feature type="transmembrane region" description="Helical" evidence="1">
    <location>
        <begin position="324"/>
        <end position="342"/>
    </location>
</feature>
<protein>
    <submittedName>
        <fullName evidence="3">Glycerophosphoryl diester phosphodiesterase membrane domain-containing protein</fullName>
    </submittedName>
</protein>
<dbReference type="InterPro" id="IPR017946">
    <property type="entry name" value="PLC-like_Pdiesterase_TIM-brl"/>
</dbReference>
<dbReference type="SUPFAM" id="SSF51695">
    <property type="entry name" value="PLC-like phosphodiesterases"/>
    <property type="match status" value="1"/>
</dbReference>
<feature type="transmembrane region" description="Helical" evidence="1">
    <location>
        <begin position="127"/>
        <end position="148"/>
    </location>
</feature>
<dbReference type="InterPro" id="IPR030395">
    <property type="entry name" value="GP_PDE_dom"/>
</dbReference>
<feature type="domain" description="GP-PDE" evidence="2">
    <location>
        <begin position="356"/>
        <end position="588"/>
    </location>
</feature>
<name>A0ABR7N680_9FIRM</name>
<sequence length="607" mass="69539">MQKKIKLVLLLLKYNWKSLLGFELLYKLLGGAIVVPSIYGLSQWIMKMMGYHYLTLENLKRFLKNPFTLVIFVAVVLTVCLYLMFDASALLFLAAHSYEQEKVTVLQTTRFAWRNMKRVFRKGNEKIIGGQMILFPYLSVGVIGNILATVTLPNFIKSGLRASRNWLLLGFVLLLLFGIHRLQYLFMFPYFTLEHCDYLQSKEKSRYLSRKNKWKDGMVLVWVQMLFYASYFILAAIGILLVLIIAKIFSQLHILNYVYTSAVWGLLQAIMLIVAAVGTPIGYITISVLYYLHKESNGEPVCHKEIDVQPVDAKSRKKVRMTEGLILITALCICTILIYNSATEHMNPQVEYLRTTEVTAHRGASAFYPENTMAAFEGAIEFGADWIELDVQQSKDGKIFVMHDHSFYRTTGLRDFSWNLTFDEIEQLDAGSFFSDTFAGEKIPSLEEVIELAKENYIRLNIEIKPSVNDTDIEKAVVDLIREMDFADSCVVSSQMYSCLEKVKEYDPEISTLYVMSLAYGNVNRLKAADSFSMEAGNVSPSMVSRIHNAGKQIFVWTVNNRKIINRMIDLNVDNIITDRVALVKECIYDGKTNDVINQYVKFLREL</sequence>
<organism evidence="3 4">
    <name type="scientific">Jingyaoa shaoxingensis</name>
    <dbReference type="NCBI Taxonomy" id="2763671"/>
    <lineage>
        <taxon>Bacteria</taxon>
        <taxon>Bacillati</taxon>
        <taxon>Bacillota</taxon>
        <taxon>Clostridia</taxon>
        <taxon>Lachnospirales</taxon>
        <taxon>Lachnospiraceae</taxon>
        <taxon>Jingyaoa</taxon>
    </lineage>
</organism>
<dbReference type="Pfam" id="PF10110">
    <property type="entry name" value="GPDPase_memb"/>
    <property type="match status" value="1"/>
</dbReference>
<keyword evidence="1" id="KW-0472">Membrane</keyword>
<dbReference type="Pfam" id="PF03009">
    <property type="entry name" value="GDPD"/>
    <property type="match status" value="1"/>
</dbReference>
<feature type="transmembrane region" description="Helical" evidence="1">
    <location>
        <begin position="266"/>
        <end position="292"/>
    </location>
</feature>
<dbReference type="Proteomes" id="UP000657421">
    <property type="component" value="Unassembled WGS sequence"/>
</dbReference>
<keyword evidence="1" id="KW-0812">Transmembrane</keyword>
<evidence type="ECO:0000256" key="1">
    <source>
        <dbReference type="SAM" id="Phobius"/>
    </source>
</evidence>
<dbReference type="EMBL" id="JACRSZ010000001">
    <property type="protein sequence ID" value="MBC8571921.1"/>
    <property type="molecule type" value="Genomic_DNA"/>
</dbReference>
<gene>
    <name evidence="3" type="ORF">H8716_02290</name>
</gene>
<evidence type="ECO:0000313" key="4">
    <source>
        <dbReference type="Proteomes" id="UP000657421"/>
    </source>
</evidence>
<feature type="transmembrane region" description="Helical" evidence="1">
    <location>
        <begin position="66"/>
        <end position="93"/>
    </location>
</feature>
<feature type="transmembrane region" description="Helical" evidence="1">
    <location>
        <begin position="168"/>
        <end position="193"/>
    </location>
</feature>
<reference evidence="3 4" key="1">
    <citation type="submission" date="2020-08" db="EMBL/GenBank/DDBJ databases">
        <title>Genome public.</title>
        <authorList>
            <person name="Liu C."/>
            <person name="Sun Q."/>
        </authorList>
    </citation>
    <scope>NUCLEOTIDE SEQUENCE [LARGE SCALE GENOMIC DNA]</scope>
    <source>
        <strain evidence="3 4">NSJ-46</strain>
    </source>
</reference>
<dbReference type="RefSeq" id="WP_249306915.1">
    <property type="nucleotide sequence ID" value="NZ_JACRSZ010000001.1"/>
</dbReference>
<comment type="caution">
    <text evidence="3">The sequence shown here is derived from an EMBL/GenBank/DDBJ whole genome shotgun (WGS) entry which is preliminary data.</text>
</comment>
<dbReference type="InterPro" id="IPR018476">
    <property type="entry name" value="GlyceroP-diester-Pdiesterase_M"/>
</dbReference>
<keyword evidence="4" id="KW-1185">Reference proteome</keyword>
<dbReference type="PROSITE" id="PS50007">
    <property type="entry name" value="PIPLC_X_DOMAIN"/>
    <property type="match status" value="1"/>
</dbReference>
<evidence type="ECO:0000259" key="2">
    <source>
        <dbReference type="PROSITE" id="PS51704"/>
    </source>
</evidence>
<proteinExistence type="predicted"/>
<dbReference type="PANTHER" id="PTHR46211:SF8">
    <property type="entry name" value="PHOSPHODIESTERASE"/>
    <property type="match status" value="1"/>
</dbReference>
<dbReference type="Gene3D" id="3.20.20.190">
    <property type="entry name" value="Phosphatidylinositol (PI) phosphodiesterase"/>
    <property type="match status" value="1"/>
</dbReference>
<dbReference type="PANTHER" id="PTHR46211">
    <property type="entry name" value="GLYCEROPHOSPHORYL DIESTER PHOSPHODIESTERASE"/>
    <property type="match status" value="1"/>
</dbReference>
<feature type="transmembrane region" description="Helical" evidence="1">
    <location>
        <begin position="24"/>
        <end position="46"/>
    </location>
</feature>
<evidence type="ECO:0000313" key="3">
    <source>
        <dbReference type="EMBL" id="MBC8571921.1"/>
    </source>
</evidence>
<feature type="transmembrane region" description="Helical" evidence="1">
    <location>
        <begin position="219"/>
        <end position="246"/>
    </location>
</feature>